<feature type="region of interest" description="Disordered" evidence="1">
    <location>
        <begin position="66"/>
        <end position="121"/>
    </location>
</feature>
<dbReference type="RefSeq" id="WP_126594947.1">
    <property type="nucleotide sequence ID" value="NZ_BIFQ01000001.1"/>
</dbReference>
<proteinExistence type="predicted"/>
<evidence type="ECO:0000313" key="3">
    <source>
        <dbReference type="Proteomes" id="UP000287224"/>
    </source>
</evidence>
<gene>
    <name evidence="2" type="ORF">KDAU_10340</name>
</gene>
<dbReference type="Proteomes" id="UP000287224">
    <property type="component" value="Unassembled WGS sequence"/>
</dbReference>
<reference evidence="3" key="1">
    <citation type="submission" date="2018-12" db="EMBL/GenBank/DDBJ databases">
        <title>Tengunoibacter tsumagoiensis gen. nov., sp. nov., Dictyobacter kobayashii sp. nov., D. alpinus sp. nov., and D. joshuensis sp. nov. and description of Dictyobacteraceae fam. nov. within the order Ktedonobacterales isolated from Tengu-no-mugimeshi.</title>
        <authorList>
            <person name="Wang C.M."/>
            <person name="Zheng Y."/>
            <person name="Sakai Y."/>
            <person name="Toyoda A."/>
            <person name="Minakuchi Y."/>
            <person name="Abe K."/>
            <person name="Yokota A."/>
            <person name="Yabe S."/>
        </authorList>
    </citation>
    <scope>NUCLEOTIDE SEQUENCE [LARGE SCALE GENOMIC DNA]</scope>
    <source>
        <strain evidence="3">S-27</strain>
    </source>
</reference>
<evidence type="ECO:0000313" key="2">
    <source>
        <dbReference type="EMBL" id="GCE03705.1"/>
    </source>
</evidence>
<name>A0A401ZA30_9CHLR</name>
<dbReference type="AlphaFoldDB" id="A0A401ZA30"/>
<accession>A0A401ZA30</accession>
<protein>
    <submittedName>
        <fullName evidence="2">Uncharacterized protein</fullName>
    </submittedName>
</protein>
<keyword evidence="3" id="KW-1185">Reference proteome</keyword>
<organism evidence="2 3">
    <name type="scientific">Dictyobacter aurantiacus</name>
    <dbReference type="NCBI Taxonomy" id="1936993"/>
    <lineage>
        <taxon>Bacteria</taxon>
        <taxon>Bacillati</taxon>
        <taxon>Chloroflexota</taxon>
        <taxon>Ktedonobacteria</taxon>
        <taxon>Ktedonobacterales</taxon>
        <taxon>Dictyobacteraceae</taxon>
        <taxon>Dictyobacter</taxon>
    </lineage>
</organism>
<dbReference type="OrthoDB" id="164242at2"/>
<comment type="caution">
    <text evidence="2">The sequence shown here is derived from an EMBL/GenBank/DDBJ whole genome shotgun (WGS) entry which is preliminary data.</text>
</comment>
<dbReference type="EMBL" id="BIFQ01000001">
    <property type="protein sequence ID" value="GCE03705.1"/>
    <property type="molecule type" value="Genomic_DNA"/>
</dbReference>
<evidence type="ECO:0000256" key="1">
    <source>
        <dbReference type="SAM" id="MobiDB-lite"/>
    </source>
</evidence>
<sequence length="121" mass="13715">MTNYQNFRQRLDAELRTLDVDKVRDFLIAEGHWSEEAPADPEFAMWMMIAGSPTLKDLRPRAKEWLIGHGHSEEAQAVFGKEPTSHKGSQKAHGPKSGGSKRPAQHKSKPQKSFPRSPRQK</sequence>